<protein>
    <submittedName>
        <fullName evidence="1">Uncharacterized protein</fullName>
    </submittedName>
</protein>
<dbReference type="AlphaFoldDB" id="A0AAN6RDL0"/>
<accession>A0AAN6RDL0</accession>
<dbReference type="EMBL" id="WVTA01000013">
    <property type="protein sequence ID" value="KAK3202627.1"/>
    <property type="molecule type" value="Genomic_DNA"/>
</dbReference>
<gene>
    <name evidence="1" type="ORF">GRF29_154g229592</name>
</gene>
<sequence>MSDEAAFYCNIALMQACNELFLGGGEDSPTAMYHLSNGLKYVRERLESEDALADSTMGLVISLITQEQVRSQHKAARVHMDGLVRMIEMRGGLESLETSLPLVLKTCKTDIMFTLEHEGPPRFFRNNMLNIKKQFKDLGVPFDFRKSRGLVQHAGLSPALLEILMDVISVSTLFNDLTSTSKIDLFQYQEIIISILYRIFAIPFHRGTSLPPTIGDAYHVGLTLFIMTLFLQHGRKRMLQYHNIVRRLRNVLDSKVLDQEHELKFWLSMVGGVWVSQDDGAEWLPPLVRSEAKKMRLTGWEDAKSVLKRYPWIHPLHDEAGVQVWEKAIHG</sequence>
<dbReference type="PANTHER" id="PTHR37540:SF9">
    <property type="entry name" value="ZN(2)-C6 FUNGAL-TYPE DOMAIN-CONTAINING PROTEIN"/>
    <property type="match status" value="1"/>
</dbReference>
<dbReference type="InterPro" id="IPR021858">
    <property type="entry name" value="Fun_TF"/>
</dbReference>
<name>A0AAN6RDL0_9PLEO</name>
<keyword evidence="2" id="KW-1185">Reference proteome</keyword>
<dbReference type="PANTHER" id="PTHR37540">
    <property type="entry name" value="TRANSCRIPTION FACTOR (ACR-2), PUTATIVE-RELATED-RELATED"/>
    <property type="match status" value="1"/>
</dbReference>
<reference evidence="1 2" key="1">
    <citation type="submission" date="2021-02" db="EMBL/GenBank/DDBJ databases">
        <title>Genome assembly of Pseudopithomyces chartarum.</title>
        <authorList>
            <person name="Jauregui R."/>
            <person name="Singh J."/>
            <person name="Voisey C."/>
        </authorList>
    </citation>
    <scope>NUCLEOTIDE SEQUENCE [LARGE SCALE GENOMIC DNA]</scope>
    <source>
        <strain evidence="1 2">AGR01</strain>
    </source>
</reference>
<dbReference type="Pfam" id="PF11951">
    <property type="entry name" value="Fungal_trans_2"/>
    <property type="match status" value="1"/>
</dbReference>
<dbReference type="Proteomes" id="UP001280581">
    <property type="component" value="Unassembled WGS sequence"/>
</dbReference>
<evidence type="ECO:0000313" key="2">
    <source>
        <dbReference type="Proteomes" id="UP001280581"/>
    </source>
</evidence>
<comment type="caution">
    <text evidence="1">The sequence shown here is derived from an EMBL/GenBank/DDBJ whole genome shotgun (WGS) entry which is preliminary data.</text>
</comment>
<organism evidence="1 2">
    <name type="scientific">Pseudopithomyces chartarum</name>
    <dbReference type="NCBI Taxonomy" id="1892770"/>
    <lineage>
        <taxon>Eukaryota</taxon>
        <taxon>Fungi</taxon>
        <taxon>Dikarya</taxon>
        <taxon>Ascomycota</taxon>
        <taxon>Pezizomycotina</taxon>
        <taxon>Dothideomycetes</taxon>
        <taxon>Pleosporomycetidae</taxon>
        <taxon>Pleosporales</taxon>
        <taxon>Massarineae</taxon>
        <taxon>Didymosphaeriaceae</taxon>
        <taxon>Pseudopithomyces</taxon>
    </lineage>
</organism>
<evidence type="ECO:0000313" key="1">
    <source>
        <dbReference type="EMBL" id="KAK3202627.1"/>
    </source>
</evidence>
<proteinExistence type="predicted"/>